<proteinExistence type="inferred from homology"/>
<evidence type="ECO:0000313" key="7">
    <source>
        <dbReference type="EMBL" id="JAS32480.1"/>
    </source>
</evidence>
<dbReference type="PANTHER" id="PTHR43401">
    <property type="entry name" value="L-THREONINE 3-DEHYDROGENASE"/>
    <property type="match status" value="1"/>
</dbReference>
<keyword evidence="1 4" id="KW-0479">Metal-binding</keyword>
<dbReference type="SMART" id="SM00829">
    <property type="entry name" value="PKS_ER"/>
    <property type="match status" value="1"/>
</dbReference>
<dbReference type="SUPFAM" id="SSF51735">
    <property type="entry name" value="NAD(P)-binding Rossmann-fold domains"/>
    <property type="match status" value="1"/>
</dbReference>
<dbReference type="PANTHER" id="PTHR43401:SF2">
    <property type="entry name" value="L-THREONINE 3-DEHYDROGENASE"/>
    <property type="match status" value="1"/>
</dbReference>
<dbReference type="EMBL" id="GEDC01010317">
    <property type="protein sequence ID" value="JAS26981.1"/>
    <property type="molecule type" value="Transcribed_RNA"/>
</dbReference>
<protein>
    <recommendedName>
        <fullName evidence="5">Enoyl reductase (ER) domain-containing protein</fullName>
    </recommendedName>
</protein>
<feature type="domain" description="Enoyl reductase (ER)" evidence="5">
    <location>
        <begin position="10"/>
        <end position="343"/>
    </location>
</feature>
<name>A0A1B6DMR7_9HEMI</name>
<dbReference type="InterPro" id="IPR013154">
    <property type="entry name" value="ADH-like_N"/>
</dbReference>
<keyword evidence="3" id="KW-0560">Oxidoreductase</keyword>
<dbReference type="InterPro" id="IPR020843">
    <property type="entry name" value="ER"/>
</dbReference>
<comment type="similarity">
    <text evidence="4">Belongs to the zinc-containing alcohol dehydrogenase family.</text>
</comment>
<dbReference type="InterPro" id="IPR036291">
    <property type="entry name" value="NAD(P)-bd_dom_sf"/>
</dbReference>
<dbReference type="Pfam" id="PF08240">
    <property type="entry name" value="ADH_N"/>
    <property type="match status" value="1"/>
</dbReference>
<accession>A0A1B6DMR7</accession>
<dbReference type="Gene3D" id="3.40.50.720">
    <property type="entry name" value="NAD(P)-binding Rossmann-like Domain"/>
    <property type="match status" value="1"/>
</dbReference>
<dbReference type="InterPro" id="IPR013149">
    <property type="entry name" value="ADH-like_C"/>
</dbReference>
<evidence type="ECO:0000313" key="6">
    <source>
        <dbReference type="EMBL" id="JAS26981.1"/>
    </source>
</evidence>
<evidence type="ECO:0000256" key="4">
    <source>
        <dbReference type="RuleBase" id="RU361277"/>
    </source>
</evidence>
<sequence>MEAVQLDPAKNALTFIKTDVPSKIDNDEVLVKVAYAGVCGTDLHIIEGKFPCKRDKFILGHEFSGVVAAIGADITHIKKGDRVAVDPNKGCNVCSCCTVGSYHLCGKGAINGTIGIFQNGGWAEYCKVPGVLVYKIPDSMTLKQAALTEPLSCLAHGWERVGPILIGSKILVTGAGIIGNLWSSVLHHSGHRDVIVCEPVAARREINKKLDTGFQCIGPADIKRMKTNDIDFGVDVCIDCSGNGPAIEESIDLLKPGGKLCMFGVAAPDVKIRISPFDMYKRELTIVGVMINRFGFSKALKLIEAMGDRYLDYERLGIQVYSLKDYKDGLALLDKGNISKLVFKIASDLK</sequence>
<dbReference type="GO" id="GO:0008270">
    <property type="term" value="F:zinc ion binding"/>
    <property type="evidence" value="ECO:0007669"/>
    <property type="project" value="InterPro"/>
</dbReference>
<evidence type="ECO:0000256" key="3">
    <source>
        <dbReference type="ARBA" id="ARBA00023002"/>
    </source>
</evidence>
<evidence type="ECO:0000259" key="5">
    <source>
        <dbReference type="SMART" id="SM00829"/>
    </source>
</evidence>
<dbReference type="AlphaFoldDB" id="A0A1B6DMR7"/>
<dbReference type="GO" id="GO:0016491">
    <property type="term" value="F:oxidoreductase activity"/>
    <property type="evidence" value="ECO:0007669"/>
    <property type="project" value="UniProtKB-KW"/>
</dbReference>
<dbReference type="Pfam" id="PF00107">
    <property type="entry name" value="ADH_zinc_N"/>
    <property type="match status" value="1"/>
</dbReference>
<evidence type="ECO:0000256" key="1">
    <source>
        <dbReference type="ARBA" id="ARBA00022723"/>
    </source>
</evidence>
<dbReference type="PROSITE" id="PS00059">
    <property type="entry name" value="ADH_ZINC"/>
    <property type="match status" value="1"/>
</dbReference>
<reference evidence="6" key="1">
    <citation type="submission" date="2015-12" db="EMBL/GenBank/DDBJ databases">
        <title>De novo transcriptome assembly of four potential Pierce s Disease insect vectors from Arizona vineyards.</title>
        <authorList>
            <person name="Tassone E.E."/>
        </authorList>
    </citation>
    <scope>NUCLEOTIDE SEQUENCE</scope>
</reference>
<dbReference type="Gene3D" id="3.90.180.10">
    <property type="entry name" value="Medium-chain alcohol dehydrogenases, catalytic domain"/>
    <property type="match status" value="1"/>
</dbReference>
<gene>
    <name evidence="7" type="ORF">g.12545</name>
    <name evidence="6" type="ORF">g.12546</name>
</gene>
<organism evidence="6">
    <name type="scientific">Clastoptera arizonana</name>
    <name type="common">Arizona spittle bug</name>
    <dbReference type="NCBI Taxonomy" id="38151"/>
    <lineage>
        <taxon>Eukaryota</taxon>
        <taxon>Metazoa</taxon>
        <taxon>Ecdysozoa</taxon>
        <taxon>Arthropoda</taxon>
        <taxon>Hexapoda</taxon>
        <taxon>Insecta</taxon>
        <taxon>Pterygota</taxon>
        <taxon>Neoptera</taxon>
        <taxon>Paraneoptera</taxon>
        <taxon>Hemiptera</taxon>
        <taxon>Auchenorrhyncha</taxon>
        <taxon>Cercopoidea</taxon>
        <taxon>Clastopteridae</taxon>
        <taxon>Clastoptera</taxon>
    </lineage>
</organism>
<dbReference type="EMBL" id="GEDC01004818">
    <property type="protein sequence ID" value="JAS32480.1"/>
    <property type="molecule type" value="Transcribed_RNA"/>
</dbReference>
<comment type="cofactor">
    <cofactor evidence="4">
        <name>Zn(2+)</name>
        <dbReference type="ChEBI" id="CHEBI:29105"/>
    </cofactor>
</comment>
<dbReference type="InterPro" id="IPR050129">
    <property type="entry name" value="Zn_alcohol_dh"/>
</dbReference>
<keyword evidence="2 4" id="KW-0862">Zinc</keyword>
<dbReference type="InterPro" id="IPR002328">
    <property type="entry name" value="ADH_Zn_CS"/>
</dbReference>
<dbReference type="SUPFAM" id="SSF50129">
    <property type="entry name" value="GroES-like"/>
    <property type="match status" value="1"/>
</dbReference>
<evidence type="ECO:0000256" key="2">
    <source>
        <dbReference type="ARBA" id="ARBA00022833"/>
    </source>
</evidence>
<dbReference type="InterPro" id="IPR011032">
    <property type="entry name" value="GroES-like_sf"/>
</dbReference>